<evidence type="ECO:0000256" key="8">
    <source>
        <dbReference type="PROSITE-ProRule" id="PRU00284"/>
    </source>
</evidence>
<evidence type="ECO:0000256" key="3">
    <source>
        <dbReference type="ARBA" id="ARBA00022481"/>
    </source>
</evidence>
<evidence type="ECO:0000256" key="7">
    <source>
        <dbReference type="ARBA" id="ARBA00029447"/>
    </source>
</evidence>
<feature type="domain" description="HAMP" evidence="12">
    <location>
        <begin position="325"/>
        <end position="377"/>
    </location>
</feature>
<evidence type="ECO:0000256" key="9">
    <source>
        <dbReference type="SAM" id="Coils"/>
    </source>
</evidence>
<dbReference type="SMART" id="SM00283">
    <property type="entry name" value="MA"/>
    <property type="match status" value="1"/>
</dbReference>
<dbReference type="InterPro" id="IPR004089">
    <property type="entry name" value="MCPsignal_dom"/>
</dbReference>
<evidence type="ECO:0000256" key="5">
    <source>
        <dbReference type="ARBA" id="ARBA00023136"/>
    </source>
</evidence>
<dbReference type="Pfam" id="PF00015">
    <property type="entry name" value="MCPsignal"/>
    <property type="match status" value="1"/>
</dbReference>
<keyword evidence="5 10" id="KW-0472">Membrane</keyword>
<dbReference type="Gene3D" id="1.10.287.950">
    <property type="entry name" value="Methyl-accepting chemotaxis protein"/>
    <property type="match status" value="1"/>
</dbReference>
<keyword evidence="10" id="KW-1133">Transmembrane helix</keyword>
<feature type="transmembrane region" description="Helical" evidence="10">
    <location>
        <begin position="301"/>
        <end position="323"/>
    </location>
</feature>
<reference evidence="13 14" key="1">
    <citation type="submission" date="2016-10" db="EMBL/GenBank/DDBJ databases">
        <authorList>
            <person name="de Groot N.N."/>
        </authorList>
    </citation>
    <scope>NUCLEOTIDE SEQUENCE [LARGE SCALE GENOMIC DNA]</scope>
    <source>
        <strain evidence="13 14">L 420-91</strain>
    </source>
</reference>
<keyword evidence="4" id="KW-0145">Chemotaxis</keyword>
<protein>
    <submittedName>
        <fullName evidence="13">Methyl-accepting chemotaxis sensory transducer with Cache sensor</fullName>
    </submittedName>
</protein>
<dbReference type="PROSITE" id="PS50885">
    <property type="entry name" value="HAMP"/>
    <property type="match status" value="1"/>
</dbReference>
<name>A0A1G8E4A3_ANETH</name>
<dbReference type="CDD" id="cd12913">
    <property type="entry name" value="PDC1_MCP_like"/>
    <property type="match status" value="1"/>
</dbReference>
<dbReference type="PANTHER" id="PTHR32089">
    <property type="entry name" value="METHYL-ACCEPTING CHEMOTAXIS PROTEIN MCPB"/>
    <property type="match status" value="1"/>
</dbReference>
<keyword evidence="10" id="KW-0812">Transmembrane</keyword>
<keyword evidence="2" id="KW-1003">Cell membrane</keyword>
<dbReference type="Gene3D" id="3.30.450.20">
    <property type="entry name" value="PAS domain"/>
    <property type="match status" value="2"/>
</dbReference>
<evidence type="ECO:0000256" key="10">
    <source>
        <dbReference type="SAM" id="Phobius"/>
    </source>
</evidence>
<keyword evidence="6 8" id="KW-0807">Transducer</keyword>
<dbReference type="GO" id="GO:0007165">
    <property type="term" value="P:signal transduction"/>
    <property type="evidence" value="ECO:0007669"/>
    <property type="project" value="UniProtKB-KW"/>
</dbReference>
<evidence type="ECO:0000256" key="1">
    <source>
        <dbReference type="ARBA" id="ARBA00004236"/>
    </source>
</evidence>
<dbReference type="CDD" id="cd11386">
    <property type="entry name" value="MCP_signal"/>
    <property type="match status" value="1"/>
</dbReference>
<organism evidence="13 14">
    <name type="scientific">Aneurinibacillus thermoaerophilus</name>
    <dbReference type="NCBI Taxonomy" id="143495"/>
    <lineage>
        <taxon>Bacteria</taxon>
        <taxon>Bacillati</taxon>
        <taxon>Bacillota</taxon>
        <taxon>Bacilli</taxon>
        <taxon>Bacillales</taxon>
        <taxon>Paenibacillaceae</taxon>
        <taxon>Aneurinibacillus group</taxon>
        <taxon>Aneurinibacillus</taxon>
    </lineage>
</organism>
<evidence type="ECO:0000259" key="12">
    <source>
        <dbReference type="PROSITE" id="PS50885"/>
    </source>
</evidence>
<dbReference type="EMBL" id="FNDE01000039">
    <property type="protein sequence ID" value="SDH64695.1"/>
    <property type="molecule type" value="Genomic_DNA"/>
</dbReference>
<dbReference type="CDD" id="cd06225">
    <property type="entry name" value="HAMP"/>
    <property type="match status" value="1"/>
</dbReference>
<evidence type="ECO:0000259" key="11">
    <source>
        <dbReference type="PROSITE" id="PS50111"/>
    </source>
</evidence>
<evidence type="ECO:0000313" key="13">
    <source>
        <dbReference type="EMBL" id="SDH64695.1"/>
    </source>
</evidence>
<dbReference type="GO" id="GO:0006935">
    <property type="term" value="P:chemotaxis"/>
    <property type="evidence" value="ECO:0007669"/>
    <property type="project" value="UniProtKB-KW"/>
</dbReference>
<feature type="transmembrane region" description="Helical" evidence="10">
    <location>
        <begin position="12"/>
        <end position="32"/>
    </location>
</feature>
<dbReference type="SMART" id="SM00304">
    <property type="entry name" value="HAMP"/>
    <property type="match status" value="2"/>
</dbReference>
<comment type="similarity">
    <text evidence="7">Belongs to the methyl-accepting chemotaxis (MCP) protein family.</text>
</comment>
<gene>
    <name evidence="13" type="ORF">SAMN04489735_103920</name>
</gene>
<accession>A0A1G8E4A3</accession>
<dbReference type="OrthoDB" id="9760371at2"/>
<dbReference type="Pfam" id="PF22673">
    <property type="entry name" value="MCP-like_PDC_1"/>
    <property type="match status" value="1"/>
</dbReference>
<dbReference type="CDD" id="cd12912">
    <property type="entry name" value="PDC2_MCP_like"/>
    <property type="match status" value="1"/>
</dbReference>
<dbReference type="SUPFAM" id="SSF58104">
    <property type="entry name" value="Methyl-accepting chemotaxis protein (MCP) signaling domain"/>
    <property type="match status" value="1"/>
</dbReference>
<feature type="coiled-coil region" evidence="9">
    <location>
        <begin position="443"/>
        <end position="494"/>
    </location>
</feature>
<evidence type="ECO:0000256" key="6">
    <source>
        <dbReference type="ARBA" id="ARBA00023224"/>
    </source>
</evidence>
<evidence type="ECO:0000313" key="14">
    <source>
        <dbReference type="Proteomes" id="UP000198956"/>
    </source>
</evidence>
<keyword evidence="3" id="KW-0488">Methylation</keyword>
<evidence type="ECO:0000256" key="4">
    <source>
        <dbReference type="ARBA" id="ARBA00022500"/>
    </source>
</evidence>
<dbReference type="InterPro" id="IPR029151">
    <property type="entry name" value="Sensor-like_sf"/>
</dbReference>
<evidence type="ECO:0000256" key="2">
    <source>
        <dbReference type="ARBA" id="ARBA00022475"/>
    </source>
</evidence>
<dbReference type="SUPFAM" id="SSF103190">
    <property type="entry name" value="Sensory domain-like"/>
    <property type="match status" value="1"/>
</dbReference>
<proteinExistence type="inferred from homology"/>
<keyword evidence="9" id="KW-0175">Coiled coil</keyword>
<dbReference type="Gene3D" id="6.10.340.10">
    <property type="match status" value="1"/>
</dbReference>
<dbReference type="InterPro" id="IPR003660">
    <property type="entry name" value="HAMP_dom"/>
</dbReference>
<dbReference type="GO" id="GO:0005886">
    <property type="term" value="C:plasma membrane"/>
    <property type="evidence" value="ECO:0007669"/>
    <property type="project" value="UniProtKB-SubCell"/>
</dbReference>
<dbReference type="Pfam" id="PF00672">
    <property type="entry name" value="HAMP"/>
    <property type="match status" value="1"/>
</dbReference>
<comment type="subcellular location">
    <subcellularLocation>
        <location evidence="1">Cell membrane</location>
    </subcellularLocation>
</comment>
<dbReference type="PROSITE" id="PS50111">
    <property type="entry name" value="CHEMOTAXIS_TRANSDUC_2"/>
    <property type="match status" value="1"/>
</dbReference>
<dbReference type="AlphaFoldDB" id="A0A1G8E4A3"/>
<sequence>MRFRSIKTRILVSLLPTFIIVLLFITLFTYFYSKSLINGQIETNMHQQLQSITNKIEKDLITHKKMPELVARTAEFSALSYTKEQYSAILKNALGTNKETLGMGIFFEPYKYKPDVKYFSLYAHRKGDNIEITEEFNNPEYDYPNTDWYQTGKNSKQPAVYTDPYFDTVINTSVVTVSVPFYSQQREFLGIITCDIDLASLQKMINSTKVGDTGRAFLLDSKGTYLADADKNKMMKVNIKNDPNSSLAQTSSHLLSGNDGMVTYNDKQGVNRIYYKRIPENNWVLALIIPEEELLAPVHSLVNALILTTVIAIAITIAIILLYSRYITNNIERVNQLSAAMSDGDFTQNIEVKTEDEFGQMFRNFNIMTRTLKDMMGQIASHTHQVASTSEQLTAGSEQTSKATEQITESMMEVASGTDQQVSIVEDAKKVVSEISESMTSIMREIQQVNERARIAAEKAENGNHNAKEITEQINNIHQRVEKLAQAIRALGEKSKEITHIVSLITSISEQTNLLALNAAIEAARAGEHGRGFSIVADEVRKLAEQSAQSAGQIGHLIAEIQHETHQAIEMMNEANAEVEQGMVMVDSASQSFEDILKAAEDVFAHAKEVNTIVEQINTEKENMTEAVSKIALISEQTAELTQSVAAAAEEQNASMEEIASASHTLTKMAEELHDLMSKFKV</sequence>
<dbReference type="PANTHER" id="PTHR32089:SF114">
    <property type="entry name" value="METHYL-ACCEPTING CHEMOTAXIS PROTEIN MCPB"/>
    <property type="match status" value="1"/>
</dbReference>
<feature type="domain" description="Methyl-accepting transducer" evidence="11">
    <location>
        <begin position="396"/>
        <end position="632"/>
    </location>
</feature>
<dbReference type="Proteomes" id="UP000198956">
    <property type="component" value="Unassembled WGS sequence"/>
</dbReference>
<dbReference type="RefSeq" id="WP_091261115.1">
    <property type="nucleotide sequence ID" value="NZ_FNDE01000039.1"/>
</dbReference>